<dbReference type="Gene3D" id="3.30.420.10">
    <property type="entry name" value="Ribonuclease H-like superfamily/Ribonuclease H"/>
    <property type="match status" value="1"/>
</dbReference>
<protein>
    <recommendedName>
        <fullName evidence="2">Integrase catalytic domain-containing protein</fullName>
    </recommendedName>
</protein>
<sequence>MSSVNYLIESKDNPGQDPLIVHVSRIKPYYGKMDEVIHENVTTSGEREVQVLSQLGLAAWKPNYSPFVGSLRILWTPSVMLKIQVGAKAIEGDSPTPGRRENIGVVSKDSQEALPAQDRFHSRHVSKPSILPTLDSVSNRVGLPFILRVNTNVPPPTRSQKATNNNDGDQIKHSTSLTEPQLQEAPTVTHSPGRNLHIEVTLIYSGFYRDEEQIPERRKIRNEVEERSYVVPPSKRCCLKRSYCCLPPTPVYFLENSRRFYQLQSPVLRLLSFTVLQLQENNNSGRPVVKVPTFDGHLSWTSFKTQFDVVARTYGWNVRDKASILDAALRGPTVEVLQMIPEQLRQEFNSLIGALDTLYIYILSDNTIALLSCALLADPETHVCSGTIFSSMTDLSQGILRSAFPTAKNTEQTIVQCFTTLLQTSLPVKGVLANVERILFQKSFKRLLKTHNIKHTYTTPYHPQCNGLCEKVNGTLMTRLRSALHDNPKVKWSTLLLKVVKHYNNTPHDITGFTPSFLLFGYHHQPQFADEPASIKVEDAINLAIHKTRKHIDSWEERHDSKLLATSFEVGDLVLKRIPFNYSIFNQDVS</sequence>
<dbReference type="PANTHER" id="PTHR37984:SF5">
    <property type="entry name" value="PROTEIN NYNRIN-LIKE"/>
    <property type="match status" value="1"/>
</dbReference>
<evidence type="ECO:0000313" key="4">
    <source>
        <dbReference type="Proteomes" id="UP001235939"/>
    </source>
</evidence>
<gene>
    <name evidence="3" type="ORF">LAZ67_11001859</name>
</gene>
<feature type="compositionally biased region" description="Polar residues" evidence="1">
    <location>
        <begin position="158"/>
        <end position="191"/>
    </location>
</feature>
<evidence type="ECO:0000256" key="1">
    <source>
        <dbReference type="SAM" id="MobiDB-lite"/>
    </source>
</evidence>
<keyword evidence="4" id="KW-1185">Reference proteome</keyword>
<accession>A0ABY6KZG0</accession>
<reference evidence="3 4" key="1">
    <citation type="submission" date="2022-01" db="EMBL/GenBank/DDBJ databases">
        <title>A chromosomal length assembly of Cordylochernes scorpioides.</title>
        <authorList>
            <person name="Zeh D."/>
            <person name="Zeh J."/>
        </authorList>
    </citation>
    <scope>NUCLEOTIDE SEQUENCE [LARGE SCALE GENOMIC DNA]</scope>
    <source>
        <strain evidence="3">IN4F17</strain>
        <tissue evidence="3">Whole Body</tissue>
    </source>
</reference>
<name>A0ABY6KZG0_9ARAC</name>
<dbReference type="Proteomes" id="UP001235939">
    <property type="component" value="Chromosome 11"/>
</dbReference>
<organism evidence="3 4">
    <name type="scientific">Cordylochernes scorpioides</name>
    <dbReference type="NCBI Taxonomy" id="51811"/>
    <lineage>
        <taxon>Eukaryota</taxon>
        <taxon>Metazoa</taxon>
        <taxon>Ecdysozoa</taxon>
        <taxon>Arthropoda</taxon>
        <taxon>Chelicerata</taxon>
        <taxon>Arachnida</taxon>
        <taxon>Pseudoscorpiones</taxon>
        <taxon>Cheliferoidea</taxon>
        <taxon>Chernetidae</taxon>
        <taxon>Cordylochernes</taxon>
    </lineage>
</organism>
<evidence type="ECO:0000313" key="3">
    <source>
        <dbReference type="EMBL" id="UYV74019.1"/>
    </source>
</evidence>
<dbReference type="InterPro" id="IPR012337">
    <property type="entry name" value="RNaseH-like_sf"/>
</dbReference>
<dbReference type="PROSITE" id="PS50994">
    <property type="entry name" value="INTEGRASE"/>
    <property type="match status" value="1"/>
</dbReference>
<dbReference type="InterPro" id="IPR036397">
    <property type="entry name" value="RNaseH_sf"/>
</dbReference>
<dbReference type="InterPro" id="IPR001584">
    <property type="entry name" value="Integrase_cat-core"/>
</dbReference>
<dbReference type="PANTHER" id="PTHR37984">
    <property type="entry name" value="PROTEIN CBG26694"/>
    <property type="match status" value="1"/>
</dbReference>
<dbReference type="SUPFAM" id="SSF53098">
    <property type="entry name" value="Ribonuclease H-like"/>
    <property type="match status" value="1"/>
</dbReference>
<dbReference type="EMBL" id="CP092873">
    <property type="protein sequence ID" value="UYV74019.1"/>
    <property type="molecule type" value="Genomic_DNA"/>
</dbReference>
<evidence type="ECO:0000259" key="2">
    <source>
        <dbReference type="PROSITE" id="PS50994"/>
    </source>
</evidence>
<feature type="domain" description="Integrase catalytic" evidence="2">
    <location>
        <begin position="337"/>
        <end position="523"/>
    </location>
</feature>
<proteinExistence type="predicted"/>
<feature type="region of interest" description="Disordered" evidence="1">
    <location>
        <begin position="152"/>
        <end position="191"/>
    </location>
</feature>
<dbReference type="InterPro" id="IPR050951">
    <property type="entry name" value="Retrovirus_Pol_polyprotein"/>
</dbReference>